<proteinExistence type="predicted"/>
<name>A0AAV6YLY4_ENGPU</name>
<organism evidence="1 2">
    <name type="scientific">Engystomops pustulosus</name>
    <name type="common">Tungara frog</name>
    <name type="synonym">Physalaemus pustulosus</name>
    <dbReference type="NCBI Taxonomy" id="76066"/>
    <lineage>
        <taxon>Eukaryota</taxon>
        <taxon>Metazoa</taxon>
        <taxon>Chordata</taxon>
        <taxon>Craniata</taxon>
        <taxon>Vertebrata</taxon>
        <taxon>Euteleostomi</taxon>
        <taxon>Amphibia</taxon>
        <taxon>Batrachia</taxon>
        <taxon>Anura</taxon>
        <taxon>Neobatrachia</taxon>
        <taxon>Hyloidea</taxon>
        <taxon>Leptodactylidae</taxon>
        <taxon>Leiuperinae</taxon>
        <taxon>Engystomops</taxon>
    </lineage>
</organism>
<gene>
    <name evidence="1" type="ORF">GDO81_026736</name>
</gene>
<reference evidence="1" key="1">
    <citation type="thesis" date="2020" institute="ProQuest LLC" country="789 East Eisenhower Parkway, Ann Arbor, MI, USA">
        <title>Comparative Genomics and Chromosome Evolution.</title>
        <authorList>
            <person name="Mudd A.B."/>
        </authorList>
    </citation>
    <scope>NUCLEOTIDE SEQUENCE</scope>
    <source>
        <strain evidence="1">237g6f4</strain>
        <tissue evidence="1">Blood</tissue>
    </source>
</reference>
<dbReference type="AlphaFoldDB" id="A0AAV6YLY4"/>
<accession>A0AAV6YLY4</accession>
<evidence type="ECO:0000313" key="1">
    <source>
        <dbReference type="EMBL" id="KAG8536279.1"/>
    </source>
</evidence>
<dbReference type="PANTHER" id="PTHR48465:SF1">
    <property type="entry name" value="PROTEIN SSUH2 HOMOLOG"/>
    <property type="match status" value="1"/>
</dbReference>
<dbReference type="Proteomes" id="UP000824782">
    <property type="component" value="Unassembled WGS sequence"/>
</dbReference>
<sequence>MESPSLPAPGGLGSFLYDRVQITTFHLPRIPSVSEEDARKALMDYANGKCCYRSTPAEEMDFHELRPFNTYRYRLETFTESRTCDWVTKPYRGQYVLYISATVRELHWGTAWIL</sequence>
<feature type="non-terminal residue" evidence="1">
    <location>
        <position position="114"/>
    </location>
</feature>
<dbReference type="InterPro" id="IPR052789">
    <property type="entry name" value="SSUH2_homolog"/>
</dbReference>
<protein>
    <submittedName>
        <fullName evidence="1">Uncharacterized protein</fullName>
    </submittedName>
</protein>
<evidence type="ECO:0000313" key="2">
    <source>
        <dbReference type="Proteomes" id="UP000824782"/>
    </source>
</evidence>
<comment type="caution">
    <text evidence="1">The sequence shown here is derived from an EMBL/GenBank/DDBJ whole genome shotgun (WGS) entry which is preliminary data.</text>
</comment>
<dbReference type="PANTHER" id="PTHR48465">
    <property type="entry name" value="PROTEIN SSUH2 HOMOLOG"/>
    <property type="match status" value="1"/>
</dbReference>
<dbReference type="EMBL" id="WNYA01046821">
    <property type="protein sequence ID" value="KAG8536279.1"/>
    <property type="molecule type" value="Genomic_DNA"/>
</dbReference>
<keyword evidence="2" id="KW-1185">Reference proteome</keyword>